<reference evidence="2" key="3">
    <citation type="submission" date="2015-06" db="UniProtKB">
        <authorList>
            <consortium name="EnsemblMetazoa"/>
        </authorList>
    </citation>
    <scope>IDENTIFICATION</scope>
</reference>
<dbReference type="Pfam" id="PF00617">
    <property type="entry name" value="RasGEF"/>
    <property type="match status" value="1"/>
</dbReference>
<evidence type="ECO:0000259" key="1">
    <source>
        <dbReference type="Pfam" id="PF00617"/>
    </source>
</evidence>
<dbReference type="AlphaFoldDB" id="X1YTY8"/>
<sequence>SDKLKPFWLSIHDENLSSLDQLSNILLTGEPTAEYREAVTRALDIHGCRVVPFFGSFLRDLRSILSGIPSIVVFPSDESKHLECVSDYNGEDRFMTRIGVGGLINLEKISQSHVVLNDIHLFHERAKSIAMDKSCREAFCQEKGSTESLRGR</sequence>
<dbReference type="OrthoDB" id="269822at2759"/>
<name>X1YTY8_CAPTE</name>
<dbReference type="EMBL" id="AMQN01000452">
    <property type="status" value="NOT_ANNOTATED_CDS"/>
    <property type="molecule type" value="Genomic_DNA"/>
</dbReference>
<protein>
    <recommendedName>
        <fullName evidence="1">Ras-GEF domain-containing protein</fullName>
    </recommendedName>
</protein>
<organism evidence="2 3">
    <name type="scientific">Capitella teleta</name>
    <name type="common">Polychaete worm</name>
    <dbReference type="NCBI Taxonomy" id="283909"/>
    <lineage>
        <taxon>Eukaryota</taxon>
        <taxon>Metazoa</taxon>
        <taxon>Spiralia</taxon>
        <taxon>Lophotrochozoa</taxon>
        <taxon>Annelida</taxon>
        <taxon>Polychaeta</taxon>
        <taxon>Sedentaria</taxon>
        <taxon>Scolecida</taxon>
        <taxon>Capitellidae</taxon>
        <taxon>Capitella</taxon>
    </lineage>
</organism>
<keyword evidence="3" id="KW-1185">Reference proteome</keyword>
<reference evidence="3" key="1">
    <citation type="submission" date="2012-12" db="EMBL/GenBank/DDBJ databases">
        <authorList>
            <person name="Hellsten U."/>
            <person name="Grimwood J."/>
            <person name="Chapman J.A."/>
            <person name="Shapiro H."/>
            <person name="Aerts A."/>
            <person name="Otillar R.P."/>
            <person name="Terry A.Y."/>
            <person name="Boore J.L."/>
            <person name="Simakov O."/>
            <person name="Marletaz F."/>
            <person name="Cho S.-J."/>
            <person name="Edsinger-Gonzales E."/>
            <person name="Havlak P."/>
            <person name="Kuo D.-H."/>
            <person name="Larsson T."/>
            <person name="Lv J."/>
            <person name="Arendt D."/>
            <person name="Savage R."/>
            <person name="Osoegawa K."/>
            <person name="de Jong P."/>
            <person name="Lindberg D.R."/>
            <person name="Seaver E.C."/>
            <person name="Weisblat D.A."/>
            <person name="Putnam N.H."/>
            <person name="Grigoriev I.V."/>
            <person name="Rokhsar D.S."/>
        </authorList>
    </citation>
    <scope>NUCLEOTIDE SEQUENCE</scope>
    <source>
        <strain evidence="3">I ESC-2004</strain>
    </source>
</reference>
<dbReference type="Gene3D" id="1.10.840.10">
    <property type="entry name" value="Ras guanine-nucleotide exchange factors catalytic domain"/>
    <property type="match status" value="1"/>
</dbReference>
<evidence type="ECO:0000313" key="2">
    <source>
        <dbReference type="EnsemblMetazoa" id="CapteP107584"/>
    </source>
</evidence>
<dbReference type="GO" id="GO:0007264">
    <property type="term" value="P:small GTPase-mediated signal transduction"/>
    <property type="evidence" value="ECO:0007669"/>
    <property type="project" value="InterPro"/>
</dbReference>
<reference evidence="3" key="2">
    <citation type="journal article" date="2013" name="Nature">
        <title>Insights into bilaterian evolution from three spiralian genomes.</title>
        <authorList>
            <person name="Simakov O."/>
            <person name="Marletaz F."/>
            <person name="Cho S.J."/>
            <person name="Edsinger-Gonzales E."/>
            <person name="Havlak P."/>
            <person name="Hellsten U."/>
            <person name="Kuo D.H."/>
            <person name="Larsson T."/>
            <person name="Lv J."/>
            <person name="Arendt D."/>
            <person name="Savage R."/>
            <person name="Osoegawa K."/>
            <person name="de Jong P."/>
            <person name="Grimwood J."/>
            <person name="Chapman J.A."/>
            <person name="Shapiro H."/>
            <person name="Aerts A."/>
            <person name="Otillar R.P."/>
            <person name="Terry A.Y."/>
            <person name="Boore J.L."/>
            <person name="Grigoriev I.V."/>
            <person name="Lindberg D.R."/>
            <person name="Seaver E.C."/>
            <person name="Weisblat D.A."/>
            <person name="Putnam N.H."/>
            <person name="Rokhsar D.S."/>
        </authorList>
    </citation>
    <scope>NUCLEOTIDE SEQUENCE</scope>
    <source>
        <strain evidence="3">I ESC-2004</strain>
    </source>
</reference>
<dbReference type="SUPFAM" id="SSF48366">
    <property type="entry name" value="Ras GEF"/>
    <property type="match status" value="1"/>
</dbReference>
<evidence type="ECO:0000313" key="3">
    <source>
        <dbReference type="Proteomes" id="UP000014760"/>
    </source>
</evidence>
<dbReference type="HOGENOM" id="CLU_1726819_0_0_1"/>
<accession>X1YTY8</accession>
<proteinExistence type="predicted"/>
<dbReference type="InterPro" id="IPR001895">
    <property type="entry name" value="RASGEF_cat_dom"/>
</dbReference>
<dbReference type="InterPro" id="IPR023578">
    <property type="entry name" value="Ras_GEF_dom_sf"/>
</dbReference>
<dbReference type="Proteomes" id="UP000014760">
    <property type="component" value="Unassembled WGS sequence"/>
</dbReference>
<feature type="domain" description="Ras-GEF" evidence="1">
    <location>
        <begin position="3"/>
        <end position="108"/>
    </location>
</feature>
<dbReference type="GO" id="GO:0005085">
    <property type="term" value="F:guanyl-nucleotide exchange factor activity"/>
    <property type="evidence" value="ECO:0007669"/>
    <property type="project" value="InterPro"/>
</dbReference>
<dbReference type="EnsemblMetazoa" id="CapteT107584">
    <property type="protein sequence ID" value="CapteP107584"/>
    <property type="gene ID" value="CapteG107584"/>
</dbReference>
<dbReference type="InterPro" id="IPR036964">
    <property type="entry name" value="RASGEF_cat_dom_sf"/>
</dbReference>